<name>F7YAM2_MESOW</name>
<dbReference type="HOGENOM" id="CLU_000604_1_22_5"/>
<accession>F7YAM2</accession>
<organism evidence="6 7">
    <name type="scientific">Mesorhizobium opportunistum (strain LMG 24607 / HAMBI 3007 / WSM2075)</name>
    <dbReference type="NCBI Taxonomy" id="536019"/>
    <lineage>
        <taxon>Bacteria</taxon>
        <taxon>Pseudomonadati</taxon>
        <taxon>Pseudomonadota</taxon>
        <taxon>Alphaproteobacteria</taxon>
        <taxon>Hyphomicrobiales</taxon>
        <taxon>Phyllobacteriaceae</taxon>
        <taxon>Mesorhizobium</taxon>
    </lineage>
</organism>
<dbReference type="KEGG" id="mop:Mesop_4353"/>
<sequence length="228" mass="24490">MATLMLRIRIEEKTFPGDDGQRRTIFCPLSLDIADGQVCVLTGPSGVGKSTLLSIVSGVDGEFSGSVSGRALPVGMLFQTPRLLPWLTALRNVELAVPGHAPDAARWLAAVGLKGHEQDFPQRLSGGMARRVALARALAVEPALLLLDEPFASLDEATAQAMRRLLQDSFAKRRPTTLLVTHDLAYASSLGDRVIVLEGSPARIVRDVAISRRDEAGSSRFRLGSPVQ</sequence>
<dbReference type="eggNOG" id="COG1116">
    <property type="taxonomic scope" value="Bacteria"/>
</dbReference>
<evidence type="ECO:0000256" key="1">
    <source>
        <dbReference type="ARBA" id="ARBA00005417"/>
    </source>
</evidence>
<evidence type="ECO:0000256" key="3">
    <source>
        <dbReference type="ARBA" id="ARBA00022741"/>
    </source>
</evidence>
<dbReference type="InterPro" id="IPR017871">
    <property type="entry name" value="ABC_transporter-like_CS"/>
</dbReference>
<protein>
    <submittedName>
        <fullName evidence="6">ABC transporter related protein</fullName>
    </submittedName>
</protein>
<evidence type="ECO:0000313" key="7">
    <source>
        <dbReference type="Proteomes" id="UP000001623"/>
    </source>
</evidence>
<dbReference type="PROSITE" id="PS00211">
    <property type="entry name" value="ABC_TRANSPORTER_1"/>
    <property type="match status" value="1"/>
</dbReference>
<dbReference type="InterPro" id="IPR003439">
    <property type="entry name" value="ABC_transporter-like_ATP-bd"/>
</dbReference>
<dbReference type="SMART" id="SM00382">
    <property type="entry name" value="AAA"/>
    <property type="match status" value="1"/>
</dbReference>
<dbReference type="AlphaFoldDB" id="F7YAM2"/>
<gene>
    <name evidence="6" type="ordered locus">Mesop_4353</name>
</gene>
<keyword evidence="3" id="KW-0547">Nucleotide-binding</keyword>
<dbReference type="InterPro" id="IPR050166">
    <property type="entry name" value="ABC_transporter_ATP-bind"/>
</dbReference>
<dbReference type="PROSITE" id="PS50893">
    <property type="entry name" value="ABC_TRANSPORTER_2"/>
    <property type="match status" value="1"/>
</dbReference>
<evidence type="ECO:0000256" key="2">
    <source>
        <dbReference type="ARBA" id="ARBA00022448"/>
    </source>
</evidence>
<dbReference type="STRING" id="536019.Mesop_4353"/>
<dbReference type="GO" id="GO:0016887">
    <property type="term" value="F:ATP hydrolysis activity"/>
    <property type="evidence" value="ECO:0007669"/>
    <property type="project" value="InterPro"/>
</dbReference>
<dbReference type="InterPro" id="IPR027417">
    <property type="entry name" value="P-loop_NTPase"/>
</dbReference>
<evidence type="ECO:0000313" key="6">
    <source>
        <dbReference type="EMBL" id="AEH88782.1"/>
    </source>
</evidence>
<dbReference type="GO" id="GO:0005524">
    <property type="term" value="F:ATP binding"/>
    <property type="evidence" value="ECO:0007669"/>
    <property type="project" value="UniProtKB-KW"/>
</dbReference>
<evidence type="ECO:0000259" key="5">
    <source>
        <dbReference type="PROSITE" id="PS50893"/>
    </source>
</evidence>
<comment type="similarity">
    <text evidence="1">Belongs to the ABC transporter superfamily.</text>
</comment>
<evidence type="ECO:0000256" key="4">
    <source>
        <dbReference type="ARBA" id="ARBA00022840"/>
    </source>
</evidence>
<dbReference type="Gene3D" id="3.40.50.300">
    <property type="entry name" value="P-loop containing nucleotide triphosphate hydrolases"/>
    <property type="match status" value="1"/>
</dbReference>
<dbReference type="EMBL" id="CP002279">
    <property type="protein sequence ID" value="AEH88782.1"/>
    <property type="molecule type" value="Genomic_DNA"/>
</dbReference>
<dbReference type="InterPro" id="IPR003593">
    <property type="entry name" value="AAA+_ATPase"/>
</dbReference>
<feature type="domain" description="ABC transporter" evidence="5">
    <location>
        <begin position="8"/>
        <end position="224"/>
    </location>
</feature>
<keyword evidence="4" id="KW-0067">ATP-binding</keyword>
<dbReference type="SUPFAM" id="SSF52540">
    <property type="entry name" value="P-loop containing nucleoside triphosphate hydrolases"/>
    <property type="match status" value="1"/>
</dbReference>
<proteinExistence type="inferred from homology"/>
<dbReference type="PANTHER" id="PTHR42788">
    <property type="entry name" value="TAURINE IMPORT ATP-BINDING PROTEIN-RELATED"/>
    <property type="match status" value="1"/>
</dbReference>
<reference evidence="6 7" key="1">
    <citation type="submission" date="2010-10" db="EMBL/GenBank/DDBJ databases">
        <title>Complete sequence of Mesorhizobium opportunistum WSM2075.</title>
        <authorList>
            <consortium name="US DOE Joint Genome Institute"/>
            <person name="Lucas S."/>
            <person name="Copeland A."/>
            <person name="Lapidus A."/>
            <person name="Cheng J.-F."/>
            <person name="Bruce D."/>
            <person name="Goodwin L."/>
            <person name="Pitluck S."/>
            <person name="Chertkov O."/>
            <person name="Misra M."/>
            <person name="Detter J.C."/>
            <person name="Han C."/>
            <person name="Tapia R."/>
            <person name="Land M."/>
            <person name="Hauser L."/>
            <person name="Kyrpides N."/>
            <person name="Ovchinnikova G."/>
            <person name="Mavrommatis K.M."/>
            <person name="Tiwari R.P."/>
            <person name="Howieson J.G."/>
            <person name="O'Hara G.W."/>
            <person name="Nandasena K.G."/>
            <person name="Woyke T."/>
        </authorList>
    </citation>
    <scope>NUCLEOTIDE SEQUENCE [LARGE SCALE GENOMIC DNA]</scope>
    <source>
        <strain evidence="7">LMG 24607 / HAMBI 3007 / WSM2075</strain>
    </source>
</reference>
<keyword evidence="2" id="KW-0813">Transport</keyword>
<dbReference type="Proteomes" id="UP000001623">
    <property type="component" value="Chromosome"/>
</dbReference>
<dbReference type="PANTHER" id="PTHR42788:SF19">
    <property type="entry name" value="ALIPHATIC SULFONATES IMPORT ATP-BINDING PROTEIN SSUB 2"/>
    <property type="match status" value="1"/>
</dbReference>
<dbReference type="Pfam" id="PF00005">
    <property type="entry name" value="ABC_tran"/>
    <property type="match status" value="1"/>
</dbReference>